<dbReference type="InterPro" id="IPR000462">
    <property type="entry name" value="CDP-OH_P_trans"/>
</dbReference>
<accession>A0A072P7F4</accession>
<comment type="similarity">
    <text evidence="2">Belongs to the CDP-alcohol phosphatidyltransferase class-I family.</text>
</comment>
<evidence type="ECO:0000256" key="1">
    <source>
        <dbReference type="ARBA" id="ARBA00022679"/>
    </source>
</evidence>
<dbReference type="Gene3D" id="1.20.120.1760">
    <property type="match status" value="1"/>
</dbReference>
<dbReference type="AlphaFoldDB" id="A0A072P7F4"/>
<feature type="transmembrane region" description="Helical" evidence="3">
    <location>
        <begin position="30"/>
        <end position="60"/>
    </location>
</feature>
<organism evidence="4 5">
    <name type="scientific">Exophiala aquamarina CBS 119918</name>
    <dbReference type="NCBI Taxonomy" id="1182545"/>
    <lineage>
        <taxon>Eukaryota</taxon>
        <taxon>Fungi</taxon>
        <taxon>Dikarya</taxon>
        <taxon>Ascomycota</taxon>
        <taxon>Pezizomycotina</taxon>
        <taxon>Eurotiomycetes</taxon>
        <taxon>Chaetothyriomycetidae</taxon>
        <taxon>Chaetothyriales</taxon>
        <taxon>Herpotrichiellaceae</taxon>
        <taxon>Exophiala</taxon>
    </lineage>
</organism>
<keyword evidence="3" id="KW-0472">Membrane</keyword>
<dbReference type="VEuPathDB" id="FungiDB:A1O9_12457"/>
<dbReference type="GO" id="GO:0016780">
    <property type="term" value="F:phosphotransferase activity, for other substituted phosphate groups"/>
    <property type="evidence" value="ECO:0007669"/>
    <property type="project" value="InterPro"/>
</dbReference>
<feature type="transmembrane region" description="Helical" evidence="3">
    <location>
        <begin position="81"/>
        <end position="104"/>
    </location>
</feature>
<comment type="caution">
    <text evidence="4">The sequence shown here is derived from an EMBL/GenBank/DDBJ whole genome shotgun (WGS) entry which is preliminary data.</text>
</comment>
<keyword evidence="5" id="KW-1185">Reference proteome</keyword>
<dbReference type="EMBL" id="AMGV01000023">
    <property type="protein sequence ID" value="KEF51540.1"/>
    <property type="molecule type" value="Genomic_DNA"/>
</dbReference>
<evidence type="ECO:0000256" key="3">
    <source>
        <dbReference type="SAM" id="Phobius"/>
    </source>
</evidence>
<feature type="transmembrane region" description="Helical" evidence="3">
    <location>
        <begin position="116"/>
        <end position="139"/>
    </location>
</feature>
<dbReference type="Proteomes" id="UP000027920">
    <property type="component" value="Unassembled WGS sequence"/>
</dbReference>
<name>A0A072P7F4_9EURO</name>
<evidence type="ECO:0008006" key="6">
    <source>
        <dbReference type="Google" id="ProtNLM"/>
    </source>
</evidence>
<feature type="transmembrane region" description="Helical" evidence="3">
    <location>
        <begin position="182"/>
        <end position="203"/>
    </location>
</feature>
<dbReference type="InterPro" id="IPR043130">
    <property type="entry name" value="CDP-OH_PTrfase_TM_dom"/>
</dbReference>
<gene>
    <name evidence="4" type="ORF">A1O9_12457</name>
</gene>
<dbReference type="GeneID" id="25287351"/>
<evidence type="ECO:0000313" key="4">
    <source>
        <dbReference type="EMBL" id="KEF51540.1"/>
    </source>
</evidence>
<keyword evidence="1 2" id="KW-0808">Transferase</keyword>
<keyword evidence="3" id="KW-1133">Transmembrane helix</keyword>
<dbReference type="PROSITE" id="PS00379">
    <property type="entry name" value="CDP_ALCOHOL_P_TRANSF"/>
    <property type="match status" value="1"/>
</dbReference>
<keyword evidence="3" id="KW-0812">Transmembrane</keyword>
<evidence type="ECO:0000256" key="2">
    <source>
        <dbReference type="RuleBase" id="RU003750"/>
    </source>
</evidence>
<reference evidence="4 5" key="1">
    <citation type="submission" date="2013-03" db="EMBL/GenBank/DDBJ databases">
        <title>The Genome Sequence of Exophiala aquamarina CBS 119918.</title>
        <authorList>
            <consortium name="The Broad Institute Genomics Platform"/>
            <person name="Cuomo C."/>
            <person name="de Hoog S."/>
            <person name="Gorbushina A."/>
            <person name="Walker B."/>
            <person name="Young S.K."/>
            <person name="Zeng Q."/>
            <person name="Gargeya S."/>
            <person name="Fitzgerald M."/>
            <person name="Haas B."/>
            <person name="Abouelleil A."/>
            <person name="Allen A.W."/>
            <person name="Alvarado L."/>
            <person name="Arachchi H.M."/>
            <person name="Berlin A.M."/>
            <person name="Chapman S.B."/>
            <person name="Gainer-Dewar J."/>
            <person name="Goldberg J."/>
            <person name="Griggs A."/>
            <person name="Gujja S."/>
            <person name="Hansen M."/>
            <person name="Howarth C."/>
            <person name="Imamovic A."/>
            <person name="Ireland A."/>
            <person name="Larimer J."/>
            <person name="McCowan C."/>
            <person name="Murphy C."/>
            <person name="Pearson M."/>
            <person name="Poon T.W."/>
            <person name="Priest M."/>
            <person name="Roberts A."/>
            <person name="Saif S."/>
            <person name="Shea T."/>
            <person name="Sisk P."/>
            <person name="Sykes S."/>
            <person name="Wortman J."/>
            <person name="Nusbaum C."/>
            <person name="Birren B."/>
        </authorList>
    </citation>
    <scope>NUCLEOTIDE SEQUENCE [LARGE SCALE GENOMIC DNA]</scope>
    <source>
        <strain evidence="4 5">CBS 119918</strain>
    </source>
</reference>
<dbReference type="GO" id="GO:0016020">
    <property type="term" value="C:membrane"/>
    <property type="evidence" value="ECO:0007669"/>
    <property type="project" value="InterPro"/>
</dbReference>
<dbReference type="Pfam" id="PF01066">
    <property type="entry name" value="CDP-OH_P_transf"/>
    <property type="match status" value="1"/>
</dbReference>
<protein>
    <recommendedName>
        <fullName evidence="6">CDP-diacylglycerol-glycerol-3-phosphate 3-phosphatidyltransferase</fullName>
    </recommendedName>
</protein>
<dbReference type="InterPro" id="IPR048254">
    <property type="entry name" value="CDP_ALCOHOL_P_TRANSF_CS"/>
</dbReference>
<sequence length="217" mass="24297">MFDVPLRRVKDTYLLSLVPLVPKFVSPNHITFLAFLVGVLACVSAMIPGLAFASVYFWLFNRFLDNLDGVLARARRQATDLGGFFDLLSDFVIYSCIPISIAYGQYADHGVKWFNLSSFLAITILEATFHVNNFVLFYWAAISAKKAEGELTSLTMKPALIEGFESGVIFTLMFVWPQQIVVMSWMMSVGVGIGTLQRIIALASSLDNLEFRKNNKD</sequence>
<evidence type="ECO:0000313" key="5">
    <source>
        <dbReference type="Proteomes" id="UP000027920"/>
    </source>
</evidence>
<dbReference type="RefSeq" id="XP_013254130.1">
    <property type="nucleotide sequence ID" value="XM_013398676.1"/>
</dbReference>
<dbReference type="GO" id="GO:0008654">
    <property type="term" value="P:phospholipid biosynthetic process"/>
    <property type="evidence" value="ECO:0007669"/>
    <property type="project" value="InterPro"/>
</dbReference>
<dbReference type="OrthoDB" id="10251079at2759"/>
<dbReference type="HOGENOM" id="CLU_080384_2_0_1"/>
<proteinExistence type="inferred from homology"/>